<keyword evidence="2" id="KW-1185">Reference proteome</keyword>
<name>A0A8J9URY6_9NEOP</name>
<protein>
    <submittedName>
        <fullName evidence="1">Uncharacterized protein</fullName>
    </submittedName>
</protein>
<dbReference type="AlphaFoldDB" id="A0A8J9URY6"/>
<gene>
    <name evidence="1" type="ORF">BINO364_LOCUS822</name>
</gene>
<sequence>MRIEGKKQSSVSSDTIIFKDNDSKEIASRAFELTTVPQLDNRLFIFRLQRAKDLKYRSKFQSILVNVNGKGL</sequence>
<evidence type="ECO:0000313" key="2">
    <source>
        <dbReference type="Proteomes" id="UP000838878"/>
    </source>
</evidence>
<accession>A0A8J9URY6</accession>
<dbReference type="Proteomes" id="UP000838878">
    <property type="component" value="Chromosome 1"/>
</dbReference>
<reference evidence="1" key="1">
    <citation type="submission" date="2021-12" db="EMBL/GenBank/DDBJ databases">
        <authorList>
            <person name="Martin H S."/>
        </authorList>
    </citation>
    <scope>NUCLEOTIDE SEQUENCE</scope>
</reference>
<feature type="non-terminal residue" evidence="1">
    <location>
        <position position="72"/>
    </location>
</feature>
<dbReference type="EMBL" id="OV170221">
    <property type="protein sequence ID" value="CAH0713690.1"/>
    <property type="molecule type" value="Genomic_DNA"/>
</dbReference>
<proteinExistence type="predicted"/>
<evidence type="ECO:0000313" key="1">
    <source>
        <dbReference type="EMBL" id="CAH0713690.1"/>
    </source>
</evidence>
<organism evidence="1 2">
    <name type="scientific">Brenthis ino</name>
    <name type="common">lesser marbled fritillary</name>
    <dbReference type="NCBI Taxonomy" id="405034"/>
    <lineage>
        <taxon>Eukaryota</taxon>
        <taxon>Metazoa</taxon>
        <taxon>Ecdysozoa</taxon>
        <taxon>Arthropoda</taxon>
        <taxon>Hexapoda</taxon>
        <taxon>Insecta</taxon>
        <taxon>Pterygota</taxon>
        <taxon>Neoptera</taxon>
        <taxon>Endopterygota</taxon>
        <taxon>Lepidoptera</taxon>
        <taxon>Glossata</taxon>
        <taxon>Ditrysia</taxon>
        <taxon>Papilionoidea</taxon>
        <taxon>Nymphalidae</taxon>
        <taxon>Heliconiinae</taxon>
        <taxon>Argynnini</taxon>
        <taxon>Brenthis</taxon>
    </lineage>
</organism>